<feature type="transmembrane region" description="Helical" evidence="8">
    <location>
        <begin position="229"/>
        <end position="249"/>
    </location>
</feature>
<gene>
    <name evidence="9" type="ORF">A3F51_02835</name>
</gene>
<dbReference type="EMBL" id="MHRT01000010">
    <property type="protein sequence ID" value="OHA28686.1"/>
    <property type="molecule type" value="Genomic_DNA"/>
</dbReference>
<reference evidence="9 10" key="1">
    <citation type="journal article" date="2016" name="Nat. Commun.">
        <title>Thousands of microbial genomes shed light on interconnected biogeochemical processes in an aquifer system.</title>
        <authorList>
            <person name="Anantharaman K."/>
            <person name="Brown C.T."/>
            <person name="Hug L.A."/>
            <person name="Sharon I."/>
            <person name="Castelle C.J."/>
            <person name="Probst A.J."/>
            <person name="Thomas B.C."/>
            <person name="Singh A."/>
            <person name="Wilkins M.J."/>
            <person name="Karaoz U."/>
            <person name="Brodie E.L."/>
            <person name="Williams K.H."/>
            <person name="Hubbard S.S."/>
            <person name="Banfield J.F."/>
        </authorList>
    </citation>
    <scope>NUCLEOTIDE SEQUENCE [LARGE SCALE GENOMIC DNA]</scope>
</reference>
<comment type="similarity">
    <text evidence="2">Belongs to the ZIP transporter (TC 2.A.5) family.</text>
</comment>
<evidence type="ECO:0000256" key="2">
    <source>
        <dbReference type="ARBA" id="ARBA00006939"/>
    </source>
</evidence>
<feature type="transmembrane region" description="Helical" evidence="8">
    <location>
        <begin position="125"/>
        <end position="148"/>
    </location>
</feature>
<dbReference type="PANTHER" id="PTHR11040:SF211">
    <property type="entry name" value="ZINC TRANSPORTER ZIP11"/>
    <property type="match status" value="1"/>
</dbReference>
<keyword evidence="6 8" id="KW-1133">Transmembrane helix</keyword>
<name>A0A1G2MXP0_9BACT</name>
<sequence length="250" mass="26613">MPILISILASVAAFAGGVIALRFRDKLHIILGLSAGAVIGAALFDLIPEAIKLGSSVFQPEQITALTAVGFLSYLILDRLFSFHVHTIEHHSTENIHDYPSSSLYCRRGSFGAASFCLHSLIDGFVIGLAFQASVAIGAVVTIAVIAHRFSDGINTIGIILKYHGDHKYAFSWLTAVALAPIVGTALTFTISVSNNIIAVILAIFAGFFLYISASDLIPEGHHSHSKTLTTIMTILGAVILYIIVNVVAI</sequence>
<feature type="transmembrane region" description="Helical" evidence="8">
    <location>
        <begin position="63"/>
        <end position="81"/>
    </location>
</feature>
<dbReference type="GO" id="GO:0005886">
    <property type="term" value="C:plasma membrane"/>
    <property type="evidence" value="ECO:0007669"/>
    <property type="project" value="UniProtKB-SubCell"/>
</dbReference>
<evidence type="ECO:0000256" key="5">
    <source>
        <dbReference type="ARBA" id="ARBA00022833"/>
    </source>
</evidence>
<keyword evidence="5" id="KW-0862">Zinc</keyword>
<keyword evidence="3" id="KW-1003">Cell membrane</keyword>
<evidence type="ECO:0000256" key="6">
    <source>
        <dbReference type="ARBA" id="ARBA00022989"/>
    </source>
</evidence>
<evidence type="ECO:0000256" key="4">
    <source>
        <dbReference type="ARBA" id="ARBA00022692"/>
    </source>
</evidence>
<organism evidence="9 10">
    <name type="scientific">Candidatus Taylorbacteria bacterium RIFCSPHIGHO2_12_FULL_45_16</name>
    <dbReference type="NCBI Taxonomy" id="1802315"/>
    <lineage>
        <taxon>Bacteria</taxon>
        <taxon>Candidatus Tayloriibacteriota</taxon>
    </lineage>
</organism>
<evidence type="ECO:0000256" key="1">
    <source>
        <dbReference type="ARBA" id="ARBA00004651"/>
    </source>
</evidence>
<dbReference type="Pfam" id="PF02535">
    <property type="entry name" value="Zip"/>
    <property type="match status" value="1"/>
</dbReference>
<comment type="caution">
    <text evidence="9">The sequence shown here is derived from an EMBL/GenBank/DDBJ whole genome shotgun (WGS) entry which is preliminary data.</text>
</comment>
<accession>A0A1G2MXP0</accession>
<dbReference type="PANTHER" id="PTHR11040">
    <property type="entry name" value="ZINC/IRON TRANSPORTER"/>
    <property type="match status" value="1"/>
</dbReference>
<dbReference type="Proteomes" id="UP000178089">
    <property type="component" value="Unassembled WGS sequence"/>
</dbReference>
<evidence type="ECO:0000256" key="7">
    <source>
        <dbReference type="ARBA" id="ARBA00023136"/>
    </source>
</evidence>
<dbReference type="STRING" id="1802315.A3F51_02835"/>
<proteinExistence type="inferred from homology"/>
<comment type="subcellular location">
    <subcellularLocation>
        <location evidence="1">Cell membrane</location>
        <topology evidence="1">Multi-pass membrane protein</topology>
    </subcellularLocation>
</comment>
<feature type="transmembrane region" description="Helical" evidence="8">
    <location>
        <begin position="169"/>
        <end position="191"/>
    </location>
</feature>
<feature type="transmembrane region" description="Helical" evidence="8">
    <location>
        <begin position="30"/>
        <end position="51"/>
    </location>
</feature>
<dbReference type="AlphaFoldDB" id="A0A1G2MXP0"/>
<keyword evidence="4 8" id="KW-0812">Transmembrane</keyword>
<evidence type="ECO:0000313" key="9">
    <source>
        <dbReference type="EMBL" id="OHA28686.1"/>
    </source>
</evidence>
<evidence type="ECO:0000256" key="8">
    <source>
        <dbReference type="SAM" id="Phobius"/>
    </source>
</evidence>
<evidence type="ECO:0000313" key="10">
    <source>
        <dbReference type="Proteomes" id="UP000178089"/>
    </source>
</evidence>
<dbReference type="GO" id="GO:0005385">
    <property type="term" value="F:zinc ion transmembrane transporter activity"/>
    <property type="evidence" value="ECO:0007669"/>
    <property type="project" value="TreeGrafter"/>
</dbReference>
<evidence type="ECO:0000256" key="3">
    <source>
        <dbReference type="ARBA" id="ARBA00022475"/>
    </source>
</evidence>
<keyword evidence="7 8" id="KW-0472">Membrane</keyword>
<evidence type="ECO:0008006" key="11">
    <source>
        <dbReference type="Google" id="ProtNLM"/>
    </source>
</evidence>
<dbReference type="InterPro" id="IPR003689">
    <property type="entry name" value="ZIP"/>
</dbReference>
<protein>
    <recommendedName>
        <fullName evidence="11">Permease</fullName>
    </recommendedName>
</protein>
<feature type="transmembrane region" description="Helical" evidence="8">
    <location>
        <begin position="197"/>
        <end position="217"/>
    </location>
</feature>